<evidence type="ECO:0000313" key="9">
    <source>
        <dbReference type="Proteomes" id="UP000887566"/>
    </source>
</evidence>
<evidence type="ECO:0000256" key="6">
    <source>
        <dbReference type="ARBA" id="ARBA00022989"/>
    </source>
</evidence>
<protein>
    <recommendedName>
        <fullName evidence="8">Glycosyltransferase family 92 protein</fullName>
        <ecNumber evidence="8">2.4.1.-</ecNumber>
    </recommendedName>
</protein>
<evidence type="ECO:0000256" key="4">
    <source>
        <dbReference type="ARBA" id="ARBA00022679"/>
    </source>
</evidence>
<evidence type="ECO:0000313" key="10">
    <source>
        <dbReference type="WBParaSite" id="PSAMB.scaffold373size54233.g5513.t1"/>
    </source>
</evidence>
<accession>A0A914WC48</accession>
<evidence type="ECO:0000256" key="8">
    <source>
        <dbReference type="RuleBase" id="RU366017"/>
    </source>
</evidence>
<proteinExistence type="inferred from homology"/>
<dbReference type="GO" id="GO:0016020">
    <property type="term" value="C:membrane"/>
    <property type="evidence" value="ECO:0007669"/>
    <property type="project" value="UniProtKB-SubCell"/>
</dbReference>
<name>A0A914WC48_9BILA</name>
<comment type="subcellular location">
    <subcellularLocation>
        <location evidence="1">Membrane</location>
        <topology evidence="1">Single-pass membrane protein</topology>
    </subcellularLocation>
</comment>
<comment type="similarity">
    <text evidence="2 8">Belongs to the glycosyltransferase 92 family.</text>
</comment>
<dbReference type="PANTHER" id="PTHR21461">
    <property type="entry name" value="GLYCOSYLTRANSFERASE FAMILY 92 PROTEIN"/>
    <property type="match status" value="1"/>
</dbReference>
<organism evidence="9 10">
    <name type="scientific">Plectus sambesii</name>
    <dbReference type="NCBI Taxonomy" id="2011161"/>
    <lineage>
        <taxon>Eukaryota</taxon>
        <taxon>Metazoa</taxon>
        <taxon>Ecdysozoa</taxon>
        <taxon>Nematoda</taxon>
        <taxon>Chromadorea</taxon>
        <taxon>Plectida</taxon>
        <taxon>Plectina</taxon>
        <taxon>Plectoidea</taxon>
        <taxon>Plectidae</taxon>
        <taxon>Plectus</taxon>
    </lineage>
</organism>
<keyword evidence="9" id="KW-1185">Reference proteome</keyword>
<keyword evidence="7 8" id="KW-0472">Membrane</keyword>
<keyword evidence="3 8" id="KW-0328">Glycosyltransferase</keyword>
<keyword evidence="5 8" id="KW-0812">Transmembrane</keyword>
<dbReference type="AlphaFoldDB" id="A0A914WC48"/>
<dbReference type="EC" id="2.4.1.-" evidence="8"/>
<evidence type="ECO:0000256" key="7">
    <source>
        <dbReference type="ARBA" id="ARBA00023136"/>
    </source>
</evidence>
<dbReference type="WBParaSite" id="PSAMB.scaffold373size54233.g5513.t1">
    <property type="protein sequence ID" value="PSAMB.scaffold373size54233.g5513.t1"/>
    <property type="gene ID" value="PSAMB.scaffold373size54233.g5513"/>
</dbReference>
<dbReference type="Pfam" id="PF01697">
    <property type="entry name" value="Glyco_transf_92"/>
    <property type="match status" value="1"/>
</dbReference>
<evidence type="ECO:0000256" key="2">
    <source>
        <dbReference type="ARBA" id="ARBA00007647"/>
    </source>
</evidence>
<evidence type="ECO:0000256" key="5">
    <source>
        <dbReference type="ARBA" id="ARBA00022692"/>
    </source>
</evidence>
<evidence type="ECO:0000256" key="1">
    <source>
        <dbReference type="ARBA" id="ARBA00004167"/>
    </source>
</evidence>
<sequence>MPIRRRLGYLPALVLIFFLCVLLYAFQLHSLISTSRSIDGIEQTADQLDNYKDEPPNKAQLKLQNSPLENEADTADKALLESPVQDWVKFVRLSDDIFLYSVILDLRDGNMDYPCVRIVAIVRRRQSITCNFAGNSSVAASFYELSENHGLSYGAFVLSCKIPQQIKPETVTSFIVQQDETKTYVNVQYTVTEKVPPSMPLTYGICIPVLYGSRYGAANLVEFMELNRIIGAGHVFIYLQHDRLSAEMIKVVNYYKAKRMLTTLEFKLPVSEQIIWYYGQLLAIQDCLYRNMGFAKYLAFQDLDELFVPYSSENIVSMLNPLFSANSSLASLRIPTRYIKASEEELAHPPLAMKLTMAAEAEDVLFTKCVVRPEMVFEQGIHHTSRVIQHHYQTVALPSSFGQLHHYKNYPSSVSNERVPKTYGKKFLARYEQVISELQVKS</sequence>
<dbReference type="PANTHER" id="PTHR21461:SF87">
    <property type="entry name" value="GH12965P"/>
    <property type="match status" value="1"/>
</dbReference>
<dbReference type="GO" id="GO:0016757">
    <property type="term" value="F:glycosyltransferase activity"/>
    <property type="evidence" value="ECO:0007669"/>
    <property type="project" value="UniProtKB-UniRule"/>
</dbReference>
<keyword evidence="6 8" id="KW-1133">Transmembrane helix</keyword>
<reference evidence="10" key="1">
    <citation type="submission" date="2022-11" db="UniProtKB">
        <authorList>
            <consortium name="WormBaseParasite"/>
        </authorList>
    </citation>
    <scope>IDENTIFICATION</scope>
</reference>
<dbReference type="Proteomes" id="UP000887566">
    <property type="component" value="Unplaced"/>
</dbReference>
<feature type="transmembrane region" description="Helical" evidence="8">
    <location>
        <begin position="7"/>
        <end position="26"/>
    </location>
</feature>
<dbReference type="GO" id="GO:0005737">
    <property type="term" value="C:cytoplasm"/>
    <property type="evidence" value="ECO:0007669"/>
    <property type="project" value="TreeGrafter"/>
</dbReference>
<keyword evidence="4 8" id="KW-0808">Transferase</keyword>
<dbReference type="InterPro" id="IPR008166">
    <property type="entry name" value="Glyco_transf_92"/>
</dbReference>
<evidence type="ECO:0000256" key="3">
    <source>
        <dbReference type="ARBA" id="ARBA00022676"/>
    </source>
</evidence>